<organism evidence="1 2">
    <name type="scientific">Vespula germanica</name>
    <name type="common">German yellow jacket</name>
    <name type="synonym">Paravespula germanica</name>
    <dbReference type="NCBI Taxonomy" id="30212"/>
    <lineage>
        <taxon>Eukaryota</taxon>
        <taxon>Metazoa</taxon>
        <taxon>Ecdysozoa</taxon>
        <taxon>Arthropoda</taxon>
        <taxon>Hexapoda</taxon>
        <taxon>Insecta</taxon>
        <taxon>Pterygota</taxon>
        <taxon>Neoptera</taxon>
        <taxon>Endopterygota</taxon>
        <taxon>Hymenoptera</taxon>
        <taxon>Apocrita</taxon>
        <taxon>Aculeata</taxon>
        <taxon>Vespoidea</taxon>
        <taxon>Vespidae</taxon>
        <taxon>Vespinae</taxon>
        <taxon>Vespula</taxon>
    </lineage>
</organism>
<proteinExistence type="predicted"/>
<accession>A0A834J6D9</accession>
<dbReference type="AlphaFoldDB" id="A0A834J6D9"/>
<evidence type="ECO:0000313" key="2">
    <source>
        <dbReference type="Proteomes" id="UP000617340"/>
    </source>
</evidence>
<reference evidence="1" key="1">
    <citation type="journal article" date="2020" name="G3 (Bethesda)">
        <title>High-Quality Assemblies for Three Invasive Social Wasps from the &lt;i&gt;Vespula&lt;/i&gt; Genus.</title>
        <authorList>
            <person name="Harrop T.W.R."/>
            <person name="Guhlin J."/>
            <person name="McLaughlin G.M."/>
            <person name="Permina E."/>
            <person name="Stockwell P."/>
            <person name="Gilligan J."/>
            <person name="Le Lec M.F."/>
            <person name="Gruber M.A.M."/>
            <person name="Quinn O."/>
            <person name="Lovegrove M."/>
            <person name="Duncan E.J."/>
            <person name="Remnant E.J."/>
            <person name="Van Eeckhoven J."/>
            <person name="Graham B."/>
            <person name="Knapp R.A."/>
            <person name="Langford K.W."/>
            <person name="Kronenberg Z."/>
            <person name="Press M.O."/>
            <person name="Eacker S.M."/>
            <person name="Wilson-Rankin E.E."/>
            <person name="Purcell J."/>
            <person name="Lester P.J."/>
            <person name="Dearden P.K."/>
        </authorList>
    </citation>
    <scope>NUCLEOTIDE SEQUENCE</scope>
    <source>
        <strain evidence="1">Linc-1</strain>
    </source>
</reference>
<protein>
    <submittedName>
        <fullName evidence="1">Uncharacterized protein</fullName>
    </submittedName>
</protein>
<evidence type="ECO:0000313" key="1">
    <source>
        <dbReference type="EMBL" id="KAF7381254.1"/>
    </source>
</evidence>
<gene>
    <name evidence="1" type="ORF">HZH68_016129</name>
</gene>
<keyword evidence="2" id="KW-1185">Reference proteome</keyword>
<dbReference type="EMBL" id="JACSDZ010000022">
    <property type="protein sequence ID" value="KAF7381254.1"/>
    <property type="molecule type" value="Genomic_DNA"/>
</dbReference>
<dbReference type="Proteomes" id="UP000617340">
    <property type="component" value="Unassembled WGS sequence"/>
</dbReference>
<comment type="caution">
    <text evidence="1">The sequence shown here is derived from an EMBL/GenBank/DDBJ whole genome shotgun (WGS) entry which is preliminary data.</text>
</comment>
<name>A0A834J6D9_VESGE</name>
<sequence>MTESEYLKQRPVQVSFNILDWAGINVRILYKETSGQNISRQIAEELGKEYHEFLQEEKENLQGMSSGQVYISLRSAVLQFFGFMQHDVKKWGGFTENQSV</sequence>